<dbReference type="InterPro" id="IPR011009">
    <property type="entry name" value="Kinase-like_dom_sf"/>
</dbReference>
<dbReference type="GO" id="GO:0016773">
    <property type="term" value="F:phosphotransferase activity, alcohol group as acceptor"/>
    <property type="evidence" value="ECO:0007669"/>
    <property type="project" value="InterPro"/>
</dbReference>
<sequence length="300" mass="33516">MVAMIDLPEAVRAMGTRGPQWQSWVDALPRLVRNQLTEWELRADGAALHGHASLVLPVQTADGASAVLKTAFPDDESEHEHLALRRWSGAGAVRLLRAEPHRRIMLLERLEERNLNELWDIEACEVIAGLYGRIHVPALPQLRSLAESTARWTAELTRLPRNAPVPRRLVEQAITLGTDLAADPATTGTLIHGDLHYENVLAANREPWLVIDPKPMNGDPHYEVAPMLWNRWDELAGYVREGVRRRLSALVDAAGLDADRARAWVIVRMLHNVMWELTETAEPDAGWLTTCVAVAKAVQD</sequence>
<dbReference type="Proteomes" id="UP000182227">
    <property type="component" value="Unassembled WGS sequence"/>
</dbReference>
<dbReference type="SUPFAM" id="SSF56112">
    <property type="entry name" value="Protein kinase-like (PK-like)"/>
    <property type="match status" value="1"/>
</dbReference>
<name>A0A0U1DMP3_9MYCO</name>
<dbReference type="InterPro" id="IPR006748">
    <property type="entry name" value="NH2Glyco/OHUrea_AB-resist_kin"/>
</dbReference>
<protein>
    <submittedName>
        <fullName evidence="1">Streptomycin 6-kinase</fullName>
    </submittedName>
</protein>
<dbReference type="GO" id="GO:0019748">
    <property type="term" value="P:secondary metabolic process"/>
    <property type="evidence" value="ECO:0007669"/>
    <property type="project" value="InterPro"/>
</dbReference>
<dbReference type="Gene3D" id="3.90.1200.10">
    <property type="match status" value="1"/>
</dbReference>
<proteinExistence type="predicted"/>
<keyword evidence="1" id="KW-0418">Kinase</keyword>
<dbReference type="GO" id="GO:0016301">
    <property type="term" value="F:kinase activity"/>
    <property type="evidence" value="ECO:0007669"/>
    <property type="project" value="UniProtKB-KW"/>
</dbReference>
<organism evidence="1 2">
    <name type="scientific">Mycolicibacterium conceptionense</name>
    <dbReference type="NCBI Taxonomy" id="451644"/>
    <lineage>
        <taxon>Bacteria</taxon>
        <taxon>Bacillati</taxon>
        <taxon>Actinomycetota</taxon>
        <taxon>Actinomycetes</taxon>
        <taxon>Mycobacteriales</taxon>
        <taxon>Mycobacteriaceae</taxon>
        <taxon>Mycolicibacterium</taxon>
    </lineage>
</organism>
<accession>A0A0U1DMP3</accession>
<reference evidence="1 2" key="1">
    <citation type="submission" date="2015-03" db="EMBL/GenBank/DDBJ databases">
        <authorList>
            <person name="Murphy D."/>
        </authorList>
    </citation>
    <scope>NUCLEOTIDE SEQUENCE [LARGE SCALE GENOMIC DNA]</scope>
    <source>
        <strain evidence="1 2">D16</strain>
    </source>
</reference>
<evidence type="ECO:0000313" key="2">
    <source>
        <dbReference type="Proteomes" id="UP000182227"/>
    </source>
</evidence>
<dbReference type="AlphaFoldDB" id="A0A0U1DMP3"/>
<evidence type="ECO:0000313" key="1">
    <source>
        <dbReference type="EMBL" id="CQD19471.1"/>
    </source>
</evidence>
<dbReference type="EMBL" id="CTEF01000003">
    <property type="protein sequence ID" value="CQD19471.1"/>
    <property type="molecule type" value="Genomic_DNA"/>
</dbReference>
<gene>
    <name evidence="1" type="ORF">BN970_04412</name>
</gene>
<keyword evidence="1" id="KW-0808">Transferase</keyword>
<dbReference type="Pfam" id="PF04655">
    <property type="entry name" value="APH_6_hur"/>
    <property type="match status" value="1"/>
</dbReference>